<dbReference type="OrthoDB" id="72471at2"/>
<evidence type="ECO:0000313" key="2">
    <source>
        <dbReference type="Proteomes" id="UP000289465"/>
    </source>
</evidence>
<dbReference type="RefSeq" id="WP_129241208.1">
    <property type="nucleotide sequence ID" value="NZ_UFQC01000011.1"/>
</dbReference>
<reference evidence="1 2" key="1">
    <citation type="submission" date="2018-07" db="EMBL/GenBank/DDBJ databases">
        <authorList>
            <person name="Peeters C."/>
        </authorList>
    </citation>
    <scope>NUCLEOTIDE SEQUENCE [LARGE SCALE GENOMIC DNA]</scope>
    <source>
        <strain evidence="1 2">LMG 30378</strain>
    </source>
</reference>
<sequence>MKERPILFNAAMVRAVLAGDKTQTRRAVKLPHHNPLGQWEPTTVGGPGVRFSDGTPAPSQAAIWHTRTGDAILCPYGQPGDRLWIRETVRAEEQPGGLDGVRYLADNAFLPIENASAAADAWLDLHRYRGKRGATAPPIHMPRWACRLMLEVTRVRVERLQAINHMDALAEGVGLNPSAADLAMTTPAGESMPRAMFRALWEQINGAGAWDTNPWVWVVEFRVQAPVAERETVR</sequence>
<dbReference type="EMBL" id="UFQC01000011">
    <property type="protein sequence ID" value="SSW67224.1"/>
    <property type="molecule type" value="Genomic_DNA"/>
</dbReference>
<name>A0A446CH55_9BURK</name>
<evidence type="ECO:0008006" key="3">
    <source>
        <dbReference type="Google" id="ProtNLM"/>
    </source>
</evidence>
<gene>
    <name evidence="1" type="ORF">AVE30378_02512</name>
</gene>
<organism evidence="1 2">
    <name type="scientific">Achromobacter veterisilvae</name>
    <dbReference type="NCBI Taxonomy" id="2069367"/>
    <lineage>
        <taxon>Bacteria</taxon>
        <taxon>Pseudomonadati</taxon>
        <taxon>Pseudomonadota</taxon>
        <taxon>Betaproteobacteria</taxon>
        <taxon>Burkholderiales</taxon>
        <taxon>Alcaligenaceae</taxon>
        <taxon>Achromobacter</taxon>
    </lineage>
</organism>
<dbReference type="Proteomes" id="UP000289465">
    <property type="component" value="Unassembled WGS sequence"/>
</dbReference>
<evidence type="ECO:0000313" key="1">
    <source>
        <dbReference type="EMBL" id="SSW67224.1"/>
    </source>
</evidence>
<accession>A0A446CH55</accession>
<dbReference type="AlphaFoldDB" id="A0A446CH55"/>
<proteinExistence type="predicted"/>
<protein>
    <recommendedName>
        <fullName evidence="3">Phage-related protein</fullName>
    </recommendedName>
</protein>